<name>A0A927F9J6_9BACT</name>
<keyword evidence="4" id="KW-1185">Reference proteome</keyword>
<evidence type="ECO:0000313" key="3">
    <source>
        <dbReference type="EMBL" id="MBD5779736.1"/>
    </source>
</evidence>
<comment type="caution">
    <text evidence="3">The sequence shown here is derived from an EMBL/GenBank/DDBJ whole genome shotgun (WGS) entry which is preliminary data.</text>
</comment>
<dbReference type="InterPro" id="IPR013229">
    <property type="entry name" value="PEGA"/>
</dbReference>
<dbReference type="AlphaFoldDB" id="A0A927F9J6"/>
<keyword evidence="1" id="KW-1133">Transmembrane helix</keyword>
<organism evidence="3 4">
    <name type="scientific">Pelagicoccus enzymogenes</name>
    <dbReference type="NCBI Taxonomy" id="2773457"/>
    <lineage>
        <taxon>Bacteria</taxon>
        <taxon>Pseudomonadati</taxon>
        <taxon>Verrucomicrobiota</taxon>
        <taxon>Opitutia</taxon>
        <taxon>Puniceicoccales</taxon>
        <taxon>Pelagicoccaceae</taxon>
        <taxon>Pelagicoccus</taxon>
    </lineage>
</organism>
<dbReference type="Pfam" id="PF08308">
    <property type="entry name" value="PEGA"/>
    <property type="match status" value="1"/>
</dbReference>
<dbReference type="RefSeq" id="WP_191616866.1">
    <property type="nucleotide sequence ID" value="NZ_JACYFG010000013.1"/>
</dbReference>
<protein>
    <submittedName>
        <fullName evidence="3">PEGA domain-containing protein</fullName>
    </submittedName>
</protein>
<proteinExistence type="predicted"/>
<evidence type="ECO:0000256" key="1">
    <source>
        <dbReference type="SAM" id="Phobius"/>
    </source>
</evidence>
<dbReference type="EMBL" id="JACYFG010000013">
    <property type="protein sequence ID" value="MBD5779736.1"/>
    <property type="molecule type" value="Genomic_DNA"/>
</dbReference>
<keyword evidence="1" id="KW-0472">Membrane</keyword>
<gene>
    <name evidence="3" type="ORF">IEN85_09555</name>
</gene>
<feature type="domain" description="PEGA" evidence="2">
    <location>
        <begin position="196"/>
        <end position="251"/>
    </location>
</feature>
<reference evidence="3" key="1">
    <citation type="submission" date="2020-09" db="EMBL/GenBank/DDBJ databases">
        <title>Pelagicoccus enzymogenes sp. nov. with an EPS production, isolated from marine sediment.</title>
        <authorList>
            <person name="Feng X."/>
        </authorList>
    </citation>
    <scope>NUCLEOTIDE SEQUENCE</scope>
    <source>
        <strain evidence="3">NFK12</strain>
    </source>
</reference>
<sequence length="347" mass="39212">MAPVTRPEESPEVVDSKVRIQRSERSSRWFALVVWLMLASGAGGCYWYYSKVYVPGKRAQAHLEETQDQARQLRSAIGKLGEWSTQESFDSVRGELLKFDARNDAEPVVRRQLWDQFSETYEPRARRMREFEAFLAELNSFSLDTDEAGLIAMQERMRLASGRFEKPLMQQLEAAWEPRRDAIAEKLGLYGEGGTGAIEVRSIPSGARLLLNGREVGVTPLQVAGIRAGNLKLGLRHPKYHDYDYPIQVKEYGILLLNDLEMKPRQGGVEITVVGATTTDRIEVELICTPDNGETFDYVKSFEGVYVSVPQLIIGSYDVSIYVNGRQRQGTKLEVLEGNVSKWTARL</sequence>
<evidence type="ECO:0000313" key="4">
    <source>
        <dbReference type="Proteomes" id="UP000622317"/>
    </source>
</evidence>
<accession>A0A927F9J6</accession>
<dbReference type="Proteomes" id="UP000622317">
    <property type="component" value="Unassembled WGS sequence"/>
</dbReference>
<feature type="transmembrane region" description="Helical" evidence="1">
    <location>
        <begin position="29"/>
        <end position="49"/>
    </location>
</feature>
<keyword evidence="1" id="KW-0812">Transmembrane</keyword>
<evidence type="ECO:0000259" key="2">
    <source>
        <dbReference type="Pfam" id="PF08308"/>
    </source>
</evidence>